<gene>
    <name evidence="12" type="ORF">JOF53_001711</name>
</gene>
<dbReference type="PANTHER" id="PTHR24421:SF10">
    <property type="entry name" value="NITRATE_NITRITE SENSOR PROTEIN NARQ"/>
    <property type="match status" value="1"/>
</dbReference>
<dbReference type="GO" id="GO:0016301">
    <property type="term" value="F:kinase activity"/>
    <property type="evidence" value="ECO:0007669"/>
    <property type="project" value="UniProtKB-KW"/>
</dbReference>
<name>A0ABS5A9E1_9PSEU</name>
<dbReference type="CDD" id="cd16917">
    <property type="entry name" value="HATPase_UhpB-NarQ-NarX-like"/>
    <property type="match status" value="1"/>
</dbReference>
<accession>A0ABS5A9E1</accession>
<feature type="transmembrane region" description="Helical" evidence="9">
    <location>
        <begin position="54"/>
        <end position="73"/>
    </location>
</feature>
<evidence type="ECO:0000259" key="10">
    <source>
        <dbReference type="Pfam" id="PF02518"/>
    </source>
</evidence>
<dbReference type="InterPro" id="IPR036890">
    <property type="entry name" value="HATPase_C_sf"/>
</dbReference>
<dbReference type="Pfam" id="PF02518">
    <property type="entry name" value="HATPase_c"/>
    <property type="match status" value="1"/>
</dbReference>
<evidence type="ECO:0000256" key="7">
    <source>
        <dbReference type="ARBA" id="ARBA00022840"/>
    </source>
</evidence>
<evidence type="ECO:0000256" key="3">
    <source>
        <dbReference type="ARBA" id="ARBA00022553"/>
    </source>
</evidence>
<evidence type="ECO:0000256" key="4">
    <source>
        <dbReference type="ARBA" id="ARBA00022679"/>
    </source>
</evidence>
<keyword evidence="13" id="KW-1185">Reference proteome</keyword>
<feature type="transmembrane region" description="Helical" evidence="9">
    <location>
        <begin position="14"/>
        <end position="47"/>
    </location>
</feature>
<evidence type="ECO:0000256" key="5">
    <source>
        <dbReference type="ARBA" id="ARBA00022741"/>
    </source>
</evidence>
<evidence type="ECO:0000256" key="2">
    <source>
        <dbReference type="ARBA" id="ARBA00012438"/>
    </source>
</evidence>
<dbReference type="Proteomes" id="UP001519363">
    <property type="component" value="Unassembled WGS sequence"/>
</dbReference>
<evidence type="ECO:0000313" key="12">
    <source>
        <dbReference type="EMBL" id="MBP2472839.1"/>
    </source>
</evidence>
<sequence length="511" mass="54570">MVSRSWRFWVRETLIWAVCLGSVSVIGFGQNWLLLVFGVLVMVGCLLGRRRYPVWTQVAGGLTLGVTSVFISYGAGKRIASLPVLLAATTAHMVLGALMALLSEGGQLSTMTPLVFMSGFMLWAVALPAMLGRGTARRNALVDALRERARHLEEQRRLLMAEARLRERARIAVDMHDSLGHHLTLMAMQAGGLKVTSPAGSPQAEAAGLLHQTARTAMTELREIIGVLKQDGTPADVTALVEAARASGADVAHRTEGEQVPLPAPAAHAVHRVVQEGLTNALRHAPGSQIGVTLRYEPDLVVAEVVNGPATSSPRRGEGSGTGLAGLRDRVREAGGHLHGGPTPDGGHRLAAMLPVTAAAPPVEDLDALTPVSEGEHPLARTSVQTLTSTLRHRPVHLWLASAGVVLVSLVVIIGGVLWIVPRVGVMATEVQYNEARIGEAEDVALVGLVGQDEAIERKLAEETGGAPEGQRCRYFYSSDDDYAAVVTAFRFCFTDGRLRDKQRFSVASPY</sequence>
<keyword evidence="9" id="KW-1133">Transmembrane helix</keyword>
<evidence type="ECO:0000256" key="8">
    <source>
        <dbReference type="ARBA" id="ARBA00023012"/>
    </source>
</evidence>
<dbReference type="InterPro" id="IPR050482">
    <property type="entry name" value="Sensor_HK_TwoCompSys"/>
</dbReference>
<keyword evidence="3" id="KW-0597">Phosphoprotein</keyword>
<keyword evidence="9" id="KW-0812">Transmembrane</keyword>
<evidence type="ECO:0000256" key="6">
    <source>
        <dbReference type="ARBA" id="ARBA00022777"/>
    </source>
</evidence>
<keyword evidence="7" id="KW-0067">ATP-binding</keyword>
<comment type="caution">
    <text evidence="12">The sequence shown here is derived from an EMBL/GenBank/DDBJ whole genome shotgun (WGS) entry which is preliminary data.</text>
</comment>
<evidence type="ECO:0000259" key="11">
    <source>
        <dbReference type="Pfam" id="PF07730"/>
    </source>
</evidence>
<dbReference type="EC" id="2.7.13.3" evidence="2"/>
<dbReference type="SUPFAM" id="SSF55874">
    <property type="entry name" value="ATPase domain of HSP90 chaperone/DNA topoisomerase II/histidine kinase"/>
    <property type="match status" value="1"/>
</dbReference>
<dbReference type="InterPro" id="IPR011712">
    <property type="entry name" value="Sig_transdc_His_kin_sub3_dim/P"/>
</dbReference>
<organism evidence="12 13">
    <name type="scientific">Crossiella equi</name>
    <dbReference type="NCBI Taxonomy" id="130796"/>
    <lineage>
        <taxon>Bacteria</taxon>
        <taxon>Bacillati</taxon>
        <taxon>Actinomycetota</taxon>
        <taxon>Actinomycetes</taxon>
        <taxon>Pseudonocardiales</taxon>
        <taxon>Pseudonocardiaceae</taxon>
        <taxon>Crossiella</taxon>
    </lineage>
</organism>
<feature type="domain" description="Histidine kinase/HSP90-like ATPase" evidence="10">
    <location>
        <begin position="269"/>
        <end position="356"/>
    </location>
</feature>
<feature type="transmembrane region" description="Helical" evidence="9">
    <location>
        <begin position="79"/>
        <end position="102"/>
    </location>
</feature>
<evidence type="ECO:0000256" key="9">
    <source>
        <dbReference type="SAM" id="Phobius"/>
    </source>
</evidence>
<dbReference type="Pfam" id="PF07730">
    <property type="entry name" value="HisKA_3"/>
    <property type="match status" value="1"/>
</dbReference>
<evidence type="ECO:0000256" key="1">
    <source>
        <dbReference type="ARBA" id="ARBA00000085"/>
    </source>
</evidence>
<protein>
    <recommendedName>
        <fullName evidence="2">histidine kinase</fullName>
        <ecNumber evidence="2">2.7.13.3</ecNumber>
    </recommendedName>
</protein>
<evidence type="ECO:0000313" key="13">
    <source>
        <dbReference type="Proteomes" id="UP001519363"/>
    </source>
</evidence>
<feature type="transmembrane region" description="Helical" evidence="9">
    <location>
        <begin position="114"/>
        <end position="131"/>
    </location>
</feature>
<feature type="transmembrane region" description="Helical" evidence="9">
    <location>
        <begin position="398"/>
        <end position="421"/>
    </location>
</feature>
<keyword evidence="6 12" id="KW-0418">Kinase</keyword>
<keyword evidence="8" id="KW-0902">Two-component regulatory system</keyword>
<keyword evidence="9" id="KW-0472">Membrane</keyword>
<feature type="domain" description="Signal transduction histidine kinase subgroup 3 dimerisation and phosphoacceptor" evidence="11">
    <location>
        <begin position="167"/>
        <end position="231"/>
    </location>
</feature>
<dbReference type="EMBL" id="JAGIOO010000001">
    <property type="protein sequence ID" value="MBP2472839.1"/>
    <property type="molecule type" value="Genomic_DNA"/>
</dbReference>
<dbReference type="PANTHER" id="PTHR24421">
    <property type="entry name" value="NITRATE/NITRITE SENSOR PROTEIN NARX-RELATED"/>
    <property type="match status" value="1"/>
</dbReference>
<dbReference type="Gene3D" id="3.30.565.10">
    <property type="entry name" value="Histidine kinase-like ATPase, C-terminal domain"/>
    <property type="match status" value="1"/>
</dbReference>
<proteinExistence type="predicted"/>
<reference evidence="12 13" key="1">
    <citation type="submission" date="2021-03" db="EMBL/GenBank/DDBJ databases">
        <title>Sequencing the genomes of 1000 actinobacteria strains.</title>
        <authorList>
            <person name="Klenk H.-P."/>
        </authorList>
    </citation>
    <scope>NUCLEOTIDE SEQUENCE [LARGE SCALE GENOMIC DNA]</scope>
    <source>
        <strain evidence="12 13">DSM 44580</strain>
    </source>
</reference>
<dbReference type="InterPro" id="IPR003594">
    <property type="entry name" value="HATPase_dom"/>
</dbReference>
<dbReference type="RefSeq" id="WP_086786158.1">
    <property type="nucleotide sequence ID" value="NZ_JAGIOO010000001.1"/>
</dbReference>
<keyword evidence="4" id="KW-0808">Transferase</keyword>
<comment type="catalytic activity">
    <reaction evidence="1">
        <text>ATP + protein L-histidine = ADP + protein N-phospho-L-histidine.</text>
        <dbReference type="EC" id="2.7.13.3"/>
    </reaction>
</comment>
<dbReference type="Gene3D" id="1.20.5.1930">
    <property type="match status" value="1"/>
</dbReference>
<keyword evidence="5" id="KW-0547">Nucleotide-binding</keyword>